<organism evidence="1 2">
    <name type="scientific">Phenylobacterium deserti</name>
    <dbReference type="NCBI Taxonomy" id="1914756"/>
    <lineage>
        <taxon>Bacteria</taxon>
        <taxon>Pseudomonadati</taxon>
        <taxon>Pseudomonadota</taxon>
        <taxon>Alphaproteobacteria</taxon>
        <taxon>Caulobacterales</taxon>
        <taxon>Caulobacteraceae</taxon>
        <taxon>Phenylobacterium</taxon>
    </lineage>
</organism>
<dbReference type="AlphaFoldDB" id="A0A328ANN7"/>
<dbReference type="RefSeq" id="WP_111512974.1">
    <property type="nucleotide sequence ID" value="NZ_QFYR01000001.1"/>
</dbReference>
<reference evidence="2" key="1">
    <citation type="submission" date="2018-05" db="EMBL/GenBank/DDBJ databases">
        <authorList>
            <person name="Li X."/>
        </authorList>
    </citation>
    <scope>NUCLEOTIDE SEQUENCE [LARGE SCALE GENOMIC DNA]</scope>
    <source>
        <strain evidence="2">YIM 73061</strain>
    </source>
</reference>
<evidence type="ECO:0008006" key="3">
    <source>
        <dbReference type="Google" id="ProtNLM"/>
    </source>
</evidence>
<dbReference type="Pfam" id="PF07617">
    <property type="entry name" value="DUF1579"/>
    <property type="match status" value="1"/>
</dbReference>
<dbReference type="Proteomes" id="UP000249725">
    <property type="component" value="Unassembled WGS sequence"/>
</dbReference>
<name>A0A328ANN7_9CAUL</name>
<evidence type="ECO:0000313" key="1">
    <source>
        <dbReference type="EMBL" id="RAK56623.1"/>
    </source>
</evidence>
<accession>A0A328ANN7</accession>
<dbReference type="InterPro" id="IPR011473">
    <property type="entry name" value="DUF1579"/>
</dbReference>
<proteinExistence type="predicted"/>
<gene>
    <name evidence="1" type="ORF">DJ018_01185</name>
</gene>
<dbReference type="OrthoDB" id="512336at2"/>
<keyword evidence="2" id="KW-1185">Reference proteome</keyword>
<sequence>MNAEATKEHAWLSKLVGEWVGEVEGSDDPSVPAHPAWTETVRTLGDYWVIAEGASTMPDGTPAHSIMSLGFDPAKGRFVGTWLGSMMPNLWVYDGALNDAGDVLALESEGPSFDVEGEMRRYRDSIELVSHDHRRLISEVLRPDGTWEEFMRLSYRRR</sequence>
<protein>
    <recommendedName>
        <fullName evidence="3">DUF1579 domain-containing protein</fullName>
    </recommendedName>
</protein>
<dbReference type="EMBL" id="QFYR01000001">
    <property type="protein sequence ID" value="RAK56623.1"/>
    <property type="molecule type" value="Genomic_DNA"/>
</dbReference>
<comment type="caution">
    <text evidence="1">The sequence shown here is derived from an EMBL/GenBank/DDBJ whole genome shotgun (WGS) entry which is preliminary data.</text>
</comment>
<evidence type="ECO:0000313" key="2">
    <source>
        <dbReference type="Proteomes" id="UP000249725"/>
    </source>
</evidence>